<dbReference type="Pfam" id="PF00589">
    <property type="entry name" value="Phage_integrase"/>
    <property type="match status" value="1"/>
</dbReference>
<name>A0A3N1ZT84_9ACTN</name>
<dbReference type="InterPro" id="IPR010998">
    <property type="entry name" value="Integrase_recombinase_N"/>
</dbReference>
<reference evidence="7 8" key="1">
    <citation type="submission" date="2018-11" db="EMBL/GenBank/DDBJ databases">
        <title>Sequencing the genomes of 1000 actinobacteria strains.</title>
        <authorList>
            <person name="Klenk H.-P."/>
        </authorList>
    </citation>
    <scope>NUCLEOTIDE SEQUENCE [LARGE SCALE GENOMIC DNA]</scope>
    <source>
        <strain evidence="7 8">DSM 10546</strain>
    </source>
</reference>
<feature type="domain" description="Tyr recombinase" evidence="6">
    <location>
        <begin position="208"/>
        <end position="396"/>
    </location>
</feature>
<dbReference type="InterPro" id="IPR058717">
    <property type="entry name" value="Phage_L5_Integrase_N"/>
</dbReference>
<evidence type="ECO:0000256" key="5">
    <source>
        <dbReference type="SAM" id="MobiDB-lite"/>
    </source>
</evidence>
<comment type="caution">
    <text evidence="7">The sequence shown here is derived from an EMBL/GenBank/DDBJ whole genome shotgun (WGS) entry which is preliminary data.</text>
</comment>
<evidence type="ECO:0000313" key="7">
    <source>
        <dbReference type="EMBL" id="ROR53607.1"/>
    </source>
</evidence>
<dbReference type="Gene3D" id="1.10.150.130">
    <property type="match status" value="1"/>
</dbReference>
<evidence type="ECO:0000256" key="1">
    <source>
        <dbReference type="ARBA" id="ARBA00008857"/>
    </source>
</evidence>
<accession>A0A3N1ZT84</accession>
<keyword evidence="3" id="KW-0238">DNA-binding</keyword>
<organism evidence="7 8">
    <name type="scientific">Luteococcus japonicus</name>
    <dbReference type="NCBI Taxonomy" id="33984"/>
    <lineage>
        <taxon>Bacteria</taxon>
        <taxon>Bacillati</taxon>
        <taxon>Actinomycetota</taxon>
        <taxon>Actinomycetes</taxon>
        <taxon>Propionibacteriales</taxon>
        <taxon>Propionibacteriaceae</taxon>
        <taxon>Luteococcus</taxon>
    </lineage>
</organism>
<dbReference type="InterPro" id="IPR013762">
    <property type="entry name" value="Integrase-like_cat_sf"/>
</dbReference>
<dbReference type="Gene3D" id="1.10.443.10">
    <property type="entry name" value="Intergrase catalytic core"/>
    <property type="match status" value="1"/>
</dbReference>
<keyword evidence="2" id="KW-0229">DNA integration</keyword>
<dbReference type="AlphaFoldDB" id="A0A3N1ZT84"/>
<gene>
    <name evidence="7" type="ORF">EDD41_0768</name>
</gene>
<dbReference type="PANTHER" id="PTHR30349:SF64">
    <property type="entry name" value="PROPHAGE INTEGRASE INTD-RELATED"/>
    <property type="match status" value="1"/>
</dbReference>
<dbReference type="Proteomes" id="UP000275749">
    <property type="component" value="Unassembled WGS sequence"/>
</dbReference>
<evidence type="ECO:0000256" key="2">
    <source>
        <dbReference type="ARBA" id="ARBA00022908"/>
    </source>
</evidence>
<dbReference type="InterPro" id="IPR050090">
    <property type="entry name" value="Tyrosine_recombinase_XerCD"/>
</dbReference>
<dbReference type="InterPro" id="IPR002104">
    <property type="entry name" value="Integrase_catalytic"/>
</dbReference>
<dbReference type="EMBL" id="RKHG01000001">
    <property type="protein sequence ID" value="ROR53607.1"/>
    <property type="molecule type" value="Genomic_DNA"/>
</dbReference>
<dbReference type="SUPFAM" id="SSF56349">
    <property type="entry name" value="DNA breaking-rejoining enzymes"/>
    <property type="match status" value="1"/>
</dbReference>
<evidence type="ECO:0000313" key="8">
    <source>
        <dbReference type="Proteomes" id="UP000275749"/>
    </source>
</evidence>
<feature type="region of interest" description="Disordered" evidence="5">
    <location>
        <begin position="1"/>
        <end position="43"/>
    </location>
</feature>
<feature type="compositionally biased region" description="Basic residues" evidence="5">
    <location>
        <begin position="27"/>
        <end position="38"/>
    </location>
</feature>
<dbReference type="InterPro" id="IPR004107">
    <property type="entry name" value="Integrase_SAM-like_N"/>
</dbReference>
<keyword evidence="4" id="KW-0233">DNA recombination</keyword>
<dbReference type="PANTHER" id="PTHR30349">
    <property type="entry name" value="PHAGE INTEGRASE-RELATED"/>
    <property type="match status" value="1"/>
</dbReference>
<dbReference type="Pfam" id="PF26003">
    <property type="entry name" value="Integrase_N_phage"/>
    <property type="match status" value="1"/>
</dbReference>
<dbReference type="GO" id="GO:0006310">
    <property type="term" value="P:DNA recombination"/>
    <property type="evidence" value="ECO:0007669"/>
    <property type="project" value="UniProtKB-KW"/>
</dbReference>
<dbReference type="GO" id="GO:0003677">
    <property type="term" value="F:DNA binding"/>
    <property type="evidence" value="ECO:0007669"/>
    <property type="project" value="UniProtKB-KW"/>
</dbReference>
<evidence type="ECO:0000256" key="3">
    <source>
        <dbReference type="ARBA" id="ARBA00023125"/>
    </source>
</evidence>
<evidence type="ECO:0000256" key="4">
    <source>
        <dbReference type="ARBA" id="ARBA00023172"/>
    </source>
</evidence>
<protein>
    <submittedName>
        <fullName evidence="7">Integrase</fullName>
    </submittedName>
</protein>
<sequence length="410" mass="45326">MTTKRTTSSPTSDAGNASDLRSPQGKRSTRRGRSKRGFGRLDKLPSGKWRARYLGPDGQVHSADHTFVAKIDAEGWLVDVERSISRGEWQALVAPRPALVKEEAPVEVVFRDLAGDEVARRDLTPRTRALYESLLDRLILPEFGDQAVASITPKQVRAWFDRMGPERAVQRSHAYALLKSLLAVCVDEELIVVNPCRIRSVGRRKSTRAMQPATVAELNRVADRLPPGQALPVLLAAWCGLRSGEVRALRVGDVDTVTGWIHVRQGVTRIKGQVIVGPPKTPAAIRDVGIPPHLLPALREWRAGLGERRARSAYFFPGRGELPMSEKALRYAFDQARDVMDRHDLTFHDLRHTAATMAAQNGATTAELMARMGHTTAQMAMRYQHASRQREQLLAGRLAELARGGDGASE</sequence>
<dbReference type="CDD" id="cd01189">
    <property type="entry name" value="INT_ICEBs1_C_like"/>
    <property type="match status" value="1"/>
</dbReference>
<comment type="similarity">
    <text evidence="1">Belongs to the 'phage' integrase family.</text>
</comment>
<feature type="compositionally biased region" description="Polar residues" evidence="5">
    <location>
        <begin position="1"/>
        <end position="21"/>
    </location>
</feature>
<dbReference type="PROSITE" id="PS51898">
    <property type="entry name" value="TYR_RECOMBINASE"/>
    <property type="match status" value="1"/>
</dbReference>
<evidence type="ECO:0000259" key="6">
    <source>
        <dbReference type="PROSITE" id="PS51898"/>
    </source>
</evidence>
<proteinExistence type="inferred from homology"/>
<dbReference type="Pfam" id="PF14659">
    <property type="entry name" value="Phage_int_SAM_3"/>
    <property type="match status" value="1"/>
</dbReference>
<dbReference type="GO" id="GO:0015074">
    <property type="term" value="P:DNA integration"/>
    <property type="evidence" value="ECO:0007669"/>
    <property type="project" value="UniProtKB-KW"/>
</dbReference>
<dbReference type="InterPro" id="IPR011010">
    <property type="entry name" value="DNA_brk_join_enz"/>
</dbReference>